<name>A0ACC0AXH7_CATRO</name>
<keyword evidence="2" id="KW-1185">Reference proteome</keyword>
<proteinExistence type="predicted"/>
<evidence type="ECO:0000313" key="2">
    <source>
        <dbReference type="Proteomes" id="UP001060085"/>
    </source>
</evidence>
<reference evidence="2" key="1">
    <citation type="journal article" date="2023" name="Nat. Plants">
        <title>Single-cell RNA sequencing provides a high-resolution roadmap for understanding the multicellular compartmentation of specialized metabolism.</title>
        <authorList>
            <person name="Sun S."/>
            <person name="Shen X."/>
            <person name="Li Y."/>
            <person name="Li Y."/>
            <person name="Wang S."/>
            <person name="Li R."/>
            <person name="Zhang H."/>
            <person name="Shen G."/>
            <person name="Guo B."/>
            <person name="Wei J."/>
            <person name="Xu J."/>
            <person name="St-Pierre B."/>
            <person name="Chen S."/>
            <person name="Sun C."/>
        </authorList>
    </citation>
    <scope>NUCLEOTIDE SEQUENCE [LARGE SCALE GENOMIC DNA]</scope>
</reference>
<organism evidence="1 2">
    <name type="scientific">Catharanthus roseus</name>
    <name type="common">Madagascar periwinkle</name>
    <name type="synonym">Vinca rosea</name>
    <dbReference type="NCBI Taxonomy" id="4058"/>
    <lineage>
        <taxon>Eukaryota</taxon>
        <taxon>Viridiplantae</taxon>
        <taxon>Streptophyta</taxon>
        <taxon>Embryophyta</taxon>
        <taxon>Tracheophyta</taxon>
        <taxon>Spermatophyta</taxon>
        <taxon>Magnoliopsida</taxon>
        <taxon>eudicotyledons</taxon>
        <taxon>Gunneridae</taxon>
        <taxon>Pentapetalae</taxon>
        <taxon>asterids</taxon>
        <taxon>lamiids</taxon>
        <taxon>Gentianales</taxon>
        <taxon>Apocynaceae</taxon>
        <taxon>Rauvolfioideae</taxon>
        <taxon>Vinceae</taxon>
        <taxon>Catharanthinae</taxon>
        <taxon>Catharanthus</taxon>
    </lineage>
</organism>
<evidence type="ECO:0000313" key="1">
    <source>
        <dbReference type="EMBL" id="KAI5664133.1"/>
    </source>
</evidence>
<dbReference type="EMBL" id="CM044705">
    <property type="protein sequence ID" value="KAI5664133.1"/>
    <property type="molecule type" value="Genomic_DNA"/>
</dbReference>
<protein>
    <submittedName>
        <fullName evidence="1">Uncharacterized protein</fullName>
    </submittedName>
</protein>
<comment type="caution">
    <text evidence="1">The sequence shown here is derived from an EMBL/GenBank/DDBJ whole genome shotgun (WGS) entry which is preliminary data.</text>
</comment>
<sequence>METASCPILYAAHTNHRRRIGSSQLGLCCKNPTSQLHSLAFFPITSIKNLIFHRKNLLFNVPTAFISPSSSTGDSTSQQLAVLLEVDGVLMDVYRLCNRHAFNIGIEISCQLFWTAKVCFYIKVCMFNRSFRKLGLDCANWTEPVYSDLVRKSAGDEERMLMIYFDRIGWPTSVPTSEKGAFMRNVLREKVLRRYDGFVFYPNA</sequence>
<gene>
    <name evidence="1" type="ORF">M9H77_23456</name>
</gene>
<accession>A0ACC0AXH7</accession>
<dbReference type="Proteomes" id="UP001060085">
    <property type="component" value="Linkage Group LG05"/>
</dbReference>